<dbReference type="EMBL" id="MPRK01000287">
    <property type="protein sequence ID" value="OOZ37260.1"/>
    <property type="molecule type" value="Genomic_DNA"/>
</dbReference>
<evidence type="ECO:0000313" key="2">
    <source>
        <dbReference type="Proteomes" id="UP000190198"/>
    </source>
</evidence>
<protein>
    <recommendedName>
        <fullName evidence="3">Guanylate cyclase domain-containing protein</fullName>
    </recommendedName>
</protein>
<feature type="non-terminal residue" evidence="1">
    <location>
        <position position="1"/>
    </location>
</feature>
<accession>A0A1T2KWW6</accession>
<proteinExistence type="predicted"/>
<keyword evidence="2" id="KW-1185">Reference proteome</keyword>
<sequence>GDTVNQASRLSDYVRKGSIWATKSMINQIPTAERTAIHYGVYREGGHGERRLVSQSYSCIRNLCKAEQPPHYKFREIEMLPITEIFGVWHNDSLYAEKERSDG</sequence>
<evidence type="ECO:0000313" key="1">
    <source>
        <dbReference type="EMBL" id="OOZ37260.1"/>
    </source>
</evidence>
<dbReference type="AlphaFoldDB" id="A0A1T2KWW6"/>
<comment type="caution">
    <text evidence="1">The sequence shown here is derived from an EMBL/GenBank/DDBJ whole genome shotgun (WGS) entry which is preliminary data.</text>
</comment>
<name>A0A1T2KWW6_9GAMM</name>
<dbReference type="Proteomes" id="UP000190198">
    <property type="component" value="Unassembled WGS sequence"/>
</dbReference>
<evidence type="ECO:0008006" key="3">
    <source>
        <dbReference type="Google" id="ProtNLM"/>
    </source>
</evidence>
<gene>
    <name evidence="1" type="ORF">BOW52_10290</name>
</gene>
<reference evidence="1 2" key="1">
    <citation type="submission" date="2016-11" db="EMBL/GenBank/DDBJ databases">
        <title>Mixed transmission modes and dynamic genome evolution in an obligate animal-bacterial symbiosis.</title>
        <authorList>
            <person name="Russell S.L."/>
            <person name="Corbett-Detig R.B."/>
            <person name="Cavanaugh C.M."/>
        </authorList>
    </citation>
    <scope>NUCLEOTIDE SEQUENCE [LARGE SCALE GENOMIC DNA]</scope>
    <source>
        <strain evidence="1">Sp-SM6</strain>
    </source>
</reference>
<organism evidence="1 2">
    <name type="scientific">Solemya elarraichensis gill symbiont</name>
    <dbReference type="NCBI Taxonomy" id="1918949"/>
    <lineage>
        <taxon>Bacteria</taxon>
        <taxon>Pseudomonadati</taxon>
        <taxon>Pseudomonadota</taxon>
        <taxon>Gammaproteobacteria</taxon>
        <taxon>sulfur-oxidizing symbionts</taxon>
    </lineage>
</organism>
<dbReference type="RefSeq" id="WP_167367331.1">
    <property type="nucleotide sequence ID" value="NZ_MPRK01000287.1"/>
</dbReference>